<organism evidence="11">
    <name type="scientific">Tanacetum cinerariifolium</name>
    <name type="common">Dalmatian daisy</name>
    <name type="synonym">Chrysanthemum cinerariifolium</name>
    <dbReference type="NCBI Taxonomy" id="118510"/>
    <lineage>
        <taxon>Eukaryota</taxon>
        <taxon>Viridiplantae</taxon>
        <taxon>Streptophyta</taxon>
        <taxon>Embryophyta</taxon>
        <taxon>Tracheophyta</taxon>
        <taxon>Spermatophyta</taxon>
        <taxon>Magnoliopsida</taxon>
        <taxon>eudicotyledons</taxon>
        <taxon>Gunneridae</taxon>
        <taxon>Pentapetalae</taxon>
        <taxon>asterids</taxon>
        <taxon>campanulids</taxon>
        <taxon>Asterales</taxon>
        <taxon>Asteraceae</taxon>
        <taxon>Asteroideae</taxon>
        <taxon>Anthemideae</taxon>
        <taxon>Anthemidinae</taxon>
        <taxon>Tanacetum</taxon>
    </lineage>
</organism>
<feature type="region of interest" description="Disordered" evidence="10">
    <location>
        <begin position="489"/>
        <end position="535"/>
    </location>
</feature>
<evidence type="ECO:0000256" key="4">
    <source>
        <dbReference type="ARBA" id="ARBA00022801"/>
    </source>
</evidence>
<dbReference type="GO" id="GO:0003964">
    <property type="term" value="F:RNA-directed DNA polymerase activity"/>
    <property type="evidence" value="ECO:0007669"/>
    <property type="project" value="UniProtKB-KW"/>
</dbReference>
<keyword evidence="1" id="KW-0540">Nuclease</keyword>
<keyword evidence="5" id="KW-0460">Magnesium</keyword>
<keyword evidence="8" id="KW-0239">DNA-directed DNA polymerase</keyword>
<dbReference type="GO" id="GO:0016787">
    <property type="term" value="F:hydrolase activity"/>
    <property type="evidence" value="ECO:0007669"/>
    <property type="project" value="UniProtKB-KW"/>
</dbReference>
<keyword evidence="6" id="KW-0229">DNA integration</keyword>
<evidence type="ECO:0000256" key="3">
    <source>
        <dbReference type="ARBA" id="ARBA00022759"/>
    </source>
</evidence>
<name>A0A699H583_TANCI</name>
<keyword evidence="8" id="KW-0548">Nucleotidyltransferase</keyword>
<dbReference type="GO" id="GO:0046872">
    <property type="term" value="F:metal ion binding"/>
    <property type="evidence" value="ECO:0007669"/>
    <property type="project" value="UniProtKB-KW"/>
</dbReference>
<evidence type="ECO:0000313" key="11">
    <source>
        <dbReference type="EMBL" id="GEX43486.1"/>
    </source>
</evidence>
<sequence length="535" mass="59449">MTYPSNKYQSSVHHNVYSPQSSIPHLEYAPTVNQQQQQVEFPQLDLGLIVPVFKQSDNPIDAINQMMSFLSSVVTYRFPTTNNQLRNSSNPRQHATINDGRVTLQPVQGRQVSFTAGTTRTFTLEGQATQTVITSNAAYHADDLEAYDSDCDEINTAKVALMANLSRYGLDVLAEKAQQFKPKLYDGNVIKENSAIMISNSEETLMLDFEKQFIPQTELSAEQAFWSQNSVKSSEPSPSSTPSKVKVPKELPKVSMVNTSLKKLKNHLAGFDKEKGLVITALKNELMKLKRKDLVDNVVTKHPIALEMLKIDVEPIVPKLLNNRHGLVRGLPKLKFQKDHLCSACAMGKSKKKPHKPKTKDTNQEKLYLLHRDLYGLMRVKGVNGKKYILVIVDDCSRRIIKTIHVDFDELTAMASEQRSLEPVLHEMTPATICSGPVPNHPPSTPFVPPSRTDWDIRFQPQFDELLNPPPSVGLPSLKVIAPNAKVIAPKPADSTGSPSSTTVDQDAPSASNSQTSPETQSPVISNDVEEENHD</sequence>
<evidence type="ECO:0000256" key="6">
    <source>
        <dbReference type="ARBA" id="ARBA00022908"/>
    </source>
</evidence>
<evidence type="ECO:0000256" key="10">
    <source>
        <dbReference type="SAM" id="MobiDB-lite"/>
    </source>
</evidence>
<gene>
    <name evidence="11" type="ORF">Tci_315461</name>
</gene>
<dbReference type="GO" id="GO:0015074">
    <property type="term" value="P:DNA integration"/>
    <property type="evidence" value="ECO:0007669"/>
    <property type="project" value="UniProtKB-KW"/>
</dbReference>
<keyword evidence="3" id="KW-0255">Endonuclease</keyword>
<evidence type="ECO:0000256" key="8">
    <source>
        <dbReference type="ARBA" id="ARBA00022932"/>
    </source>
</evidence>
<proteinExistence type="predicted"/>
<evidence type="ECO:0000256" key="9">
    <source>
        <dbReference type="ARBA" id="ARBA00023172"/>
    </source>
</evidence>
<dbReference type="InterPro" id="IPR039537">
    <property type="entry name" value="Retrotran_Ty1/copia-like"/>
</dbReference>
<dbReference type="PANTHER" id="PTHR42648">
    <property type="entry name" value="TRANSPOSASE, PUTATIVE-RELATED"/>
    <property type="match status" value="1"/>
</dbReference>
<evidence type="ECO:0000256" key="5">
    <source>
        <dbReference type="ARBA" id="ARBA00022842"/>
    </source>
</evidence>
<dbReference type="AlphaFoldDB" id="A0A699H583"/>
<accession>A0A699H583</accession>
<evidence type="ECO:0000256" key="2">
    <source>
        <dbReference type="ARBA" id="ARBA00022723"/>
    </source>
</evidence>
<keyword evidence="8" id="KW-0808">Transferase</keyword>
<keyword evidence="4" id="KW-0378">Hydrolase</keyword>
<keyword evidence="7" id="KW-0695">RNA-directed DNA polymerase</keyword>
<evidence type="ECO:0000256" key="7">
    <source>
        <dbReference type="ARBA" id="ARBA00022918"/>
    </source>
</evidence>
<keyword evidence="2" id="KW-0479">Metal-binding</keyword>
<dbReference type="EMBL" id="BKCJ010108113">
    <property type="protein sequence ID" value="GEX43486.1"/>
    <property type="molecule type" value="Genomic_DNA"/>
</dbReference>
<keyword evidence="9" id="KW-0233">DNA recombination</keyword>
<evidence type="ECO:0000256" key="1">
    <source>
        <dbReference type="ARBA" id="ARBA00022722"/>
    </source>
</evidence>
<dbReference type="PANTHER" id="PTHR42648:SF11">
    <property type="entry name" value="TRANSPOSON TY4-P GAG-POL POLYPROTEIN"/>
    <property type="match status" value="1"/>
</dbReference>
<dbReference type="GO" id="GO:0004519">
    <property type="term" value="F:endonuclease activity"/>
    <property type="evidence" value="ECO:0007669"/>
    <property type="project" value="UniProtKB-KW"/>
</dbReference>
<protein>
    <submittedName>
        <fullName evidence="11">Gag-Pol polyprotein</fullName>
    </submittedName>
</protein>
<dbReference type="GO" id="GO:0003887">
    <property type="term" value="F:DNA-directed DNA polymerase activity"/>
    <property type="evidence" value="ECO:0007669"/>
    <property type="project" value="UniProtKB-KW"/>
</dbReference>
<reference evidence="11" key="1">
    <citation type="journal article" date="2019" name="Sci. Rep.">
        <title>Draft genome of Tanacetum cinerariifolium, the natural source of mosquito coil.</title>
        <authorList>
            <person name="Yamashiro T."/>
            <person name="Shiraishi A."/>
            <person name="Satake H."/>
            <person name="Nakayama K."/>
        </authorList>
    </citation>
    <scope>NUCLEOTIDE SEQUENCE</scope>
</reference>
<dbReference type="GO" id="GO:0006310">
    <property type="term" value="P:DNA recombination"/>
    <property type="evidence" value="ECO:0007669"/>
    <property type="project" value="UniProtKB-KW"/>
</dbReference>
<feature type="compositionally biased region" description="Polar residues" evidence="10">
    <location>
        <begin position="495"/>
        <end position="525"/>
    </location>
</feature>
<comment type="caution">
    <text evidence="11">The sequence shown here is derived from an EMBL/GenBank/DDBJ whole genome shotgun (WGS) entry which is preliminary data.</text>
</comment>